<feature type="region of interest" description="Disordered" evidence="11">
    <location>
        <begin position="872"/>
        <end position="909"/>
    </location>
</feature>
<keyword evidence="4 12" id="KW-0812">Transmembrane</keyword>
<feature type="transmembrane region" description="Helical" evidence="12">
    <location>
        <begin position="139"/>
        <end position="157"/>
    </location>
</feature>
<dbReference type="EMBL" id="KB207112">
    <property type="protein sequence ID" value="ELP84546.1"/>
    <property type="molecule type" value="Genomic_DNA"/>
</dbReference>
<dbReference type="RefSeq" id="XP_004183892.1">
    <property type="nucleotide sequence ID" value="XM_004183844.1"/>
</dbReference>
<evidence type="ECO:0000256" key="6">
    <source>
        <dbReference type="ARBA" id="ARBA00022958"/>
    </source>
</evidence>
<sequence length="909" mass="104448">MSSSTPQQSEQPDKDKKVGVISRMKKAGFDPISNKIMQSMSAIKVTKLTSTLKFHKSPKHTLVKIFHVLQSSYIASFILSIDFILSLSLCVTHVITTYFTDKNVLNNFLFYDFIVNCYFLATTFYQMVLFIFKRQASAFVAMIMCVITFIPICYYQVTEESIFKNWSEHSHIYSLSFVRIIYSNVLLGTIINFLWVGKDQKFYDIVSTAVKALFTIFTLLFFSSNLFHFLEGFDPESAYHEWHNCIYFCVVTVTTVGYGDIAPKSLLGKIYCIFYIIMFFVIFPVYVTKLTSSLFSWKKKKTYKFMKNHFVYTGDVEVLPLLVNYLKTDLVAILPTFTCDPVQKRAYKWHFYEGESSDELDLKNIAVARAKRVMVTSDGDDMLTYLRCELIRSYSKSYIVCYLKNDYMNDLFSRLSVDVINESNMLVLMVGEICTTHYIEAFQSMFSMTNKPHVNILRSMKVPQQSVGKECREIVKAMLLDFSVLVVSIEIDGNMEYFDSMKLVTNDSYMFVLCTLNKYTKLRNQMKDAKEKTKKSKKSQKDKSIDKPKSMKTQMIADNANDENIQTTKDQEDTKVETITKFEGDKHFVIFGYHEGVFLVLEKLRERTKSSLVVVVENLEAIQKDWKRIKQLGNVFVYIGDVLSLTTYTKVKLAKSIGVSVMSFDPKIDSKTIVVTKLIQGFINESREEETYQQNHYIHITCEINDFSNSKFVKRFASPFSKNCIYEMLSNMCYYKKNSHVWNDLIGVTGTYGITKVDVPDELVGAQFSEMFGLLFENGIKCLGVLKSKGNKGVRSLVIKKKMVLEKDDEVFCIVGIKQIEKCNEQIKAISVGSEDGEIERKPTKMHTINTAVCTEKDSIFDKEAQTTKDQIVVKVEDSDDDKSEDSEQMGTKNRLNEKSVSSEEGSCD</sequence>
<dbReference type="Pfam" id="PF07885">
    <property type="entry name" value="Ion_trans_2"/>
    <property type="match status" value="1"/>
</dbReference>
<feature type="transmembrane region" description="Helical" evidence="12">
    <location>
        <begin position="177"/>
        <end position="197"/>
    </location>
</feature>
<evidence type="ECO:0000256" key="9">
    <source>
        <dbReference type="ARBA" id="ARBA00023136"/>
    </source>
</evidence>
<keyword evidence="6" id="KW-0630">Potassium</keyword>
<evidence type="ECO:0000313" key="15">
    <source>
        <dbReference type="Proteomes" id="UP000014680"/>
    </source>
</evidence>
<keyword evidence="2" id="KW-0813">Transport</keyword>
<feature type="compositionally biased region" description="Acidic residues" evidence="11">
    <location>
        <begin position="878"/>
        <end position="888"/>
    </location>
</feature>
<dbReference type="SUPFAM" id="SSF81324">
    <property type="entry name" value="Voltage-gated potassium channels"/>
    <property type="match status" value="1"/>
</dbReference>
<reference evidence="14 15" key="1">
    <citation type="submission" date="2012-10" db="EMBL/GenBank/DDBJ databases">
        <authorList>
            <person name="Zafar N."/>
            <person name="Inman J."/>
            <person name="Hall N."/>
            <person name="Lorenzi H."/>
            <person name="Caler E."/>
        </authorList>
    </citation>
    <scope>NUCLEOTIDE SEQUENCE [LARGE SCALE GENOMIC DNA]</scope>
    <source>
        <strain evidence="14 15">IP1</strain>
    </source>
</reference>
<dbReference type="InterPro" id="IPR047871">
    <property type="entry name" value="K_chnl_Slo-like"/>
</dbReference>
<keyword evidence="7 12" id="KW-1133">Transmembrane helix</keyword>
<dbReference type="GO" id="GO:0005267">
    <property type="term" value="F:potassium channel activity"/>
    <property type="evidence" value="ECO:0007669"/>
    <property type="project" value="UniProtKB-KW"/>
</dbReference>
<evidence type="ECO:0000313" key="14">
    <source>
        <dbReference type="EMBL" id="ELP84546.1"/>
    </source>
</evidence>
<accession>A0A0A1TVT6</accession>
<evidence type="ECO:0000256" key="5">
    <source>
        <dbReference type="ARBA" id="ARBA00022826"/>
    </source>
</evidence>
<protein>
    <recommendedName>
        <fullName evidence="13">Potassium channel domain-containing protein</fullName>
    </recommendedName>
</protein>
<dbReference type="VEuPathDB" id="AmoebaDB:EIN_170810"/>
<feature type="region of interest" description="Disordered" evidence="11">
    <location>
        <begin position="527"/>
        <end position="553"/>
    </location>
</feature>
<evidence type="ECO:0000256" key="2">
    <source>
        <dbReference type="ARBA" id="ARBA00022448"/>
    </source>
</evidence>
<keyword evidence="5" id="KW-0631">Potassium channel</keyword>
<name>A0A0A1TVT6_ENTIV</name>
<evidence type="ECO:0000256" key="12">
    <source>
        <dbReference type="SAM" id="Phobius"/>
    </source>
</evidence>
<evidence type="ECO:0000256" key="1">
    <source>
        <dbReference type="ARBA" id="ARBA00004141"/>
    </source>
</evidence>
<organism evidence="14 15">
    <name type="scientific">Entamoeba invadens IP1</name>
    <dbReference type="NCBI Taxonomy" id="370355"/>
    <lineage>
        <taxon>Eukaryota</taxon>
        <taxon>Amoebozoa</taxon>
        <taxon>Evosea</taxon>
        <taxon>Archamoebae</taxon>
        <taxon>Mastigamoebida</taxon>
        <taxon>Entamoebidae</taxon>
        <taxon>Entamoeba</taxon>
    </lineage>
</organism>
<dbReference type="KEGG" id="eiv:EIN_170810"/>
<dbReference type="OrthoDB" id="257992at2759"/>
<dbReference type="Gene3D" id="3.40.50.720">
    <property type="entry name" value="NAD(P)-binding Rossmann-like Domain"/>
    <property type="match status" value="2"/>
</dbReference>
<evidence type="ECO:0000256" key="4">
    <source>
        <dbReference type="ARBA" id="ARBA00022692"/>
    </source>
</evidence>
<comment type="subcellular location">
    <subcellularLocation>
        <location evidence="1">Membrane</location>
        <topology evidence="1">Multi-pass membrane protein</topology>
    </subcellularLocation>
</comment>
<evidence type="ECO:0000256" key="11">
    <source>
        <dbReference type="SAM" id="MobiDB-lite"/>
    </source>
</evidence>
<feature type="transmembrane region" description="Helical" evidence="12">
    <location>
        <begin position="108"/>
        <end position="132"/>
    </location>
</feature>
<gene>
    <name evidence="14" type="ORF">EIN_170810</name>
</gene>
<dbReference type="Proteomes" id="UP000014680">
    <property type="component" value="Unassembled WGS sequence"/>
</dbReference>
<proteinExistence type="predicted"/>
<dbReference type="AlphaFoldDB" id="A0A0A1TVT6"/>
<dbReference type="GO" id="GO:0016020">
    <property type="term" value="C:membrane"/>
    <property type="evidence" value="ECO:0007669"/>
    <property type="project" value="UniProtKB-SubCell"/>
</dbReference>
<feature type="compositionally biased region" description="Basic and acidic residues" evidence="11">
    <location>
        <begin position="539"/>
        <end position="549"/>
    </location>
</feature>
<dbReference type="PANTHER" id="PTHR10027">
    <property type="entry name" value="CALCIUM-ACTIVATED POTASSIUM CHANNEL ALPHA CHAIN"/>
    <property type="match status" value="1"/>
</dbReference>
<feature type="transmembrane region" description="Helical" evidence="12">
    <location>
        <begin position="273"/>
        <end position="297"/>
    </location>
</feature>
<keyword evidence="3" id="KW-0633">Potassium transport</keyword>
<feature type="domain" description="Potassium channel" evidence="13">
    <location>
        <begin position="217"/>
        <end position="294"/>
    </location>
</feature>
<dbReference type="GeneID" id="14883413"/>
<dbReference type="Gene3D" id="1.10.287.70">
    <property type="match status" value="1"/>
</dbReference>
<dbReference type="PANTHER" id="PTHR10027:SF10">
    <property type="entry name" value="SLOWPOKE 2, ISOFORM D"/>
    <property type="match status" value="1"/>
</dbReference>
<evidence type="ECO:0000259" key="13">
    <source>
        <dbReference type="Pfam" id="PF07885"/>
    </source>
</evidence>
<keyword evidence="10" id="KW-0407">Ion channel</keyword>
<feature type="transmembrane region" description="Helical" evidence="12">
    <location>
        <begin position="209"/>
        <end position="230"/>
    </location>
</feature>
<keyword evidence="15" id="KW-1185">Reference proteome</keyword>
<evidence type="ECO:0000256" key="10">
    <source>
        <dbReference type="ARBA" id="ARBA00023303"/>
    </source>
</evidence>
<feature type="transmembrane region" description="Helical" evidence="12">
    <location>
        <begin position="73"/>
        <end position="96"/>
    </location>
</feature>
<keyword evidence="8" id="KW-0406">Ion transport</keyword>
<dbReference type="InterPro" id="IPR013099">
    <property type="entry name" value="K_chnl_dom"/>
</dbReference>
<keyword evidence="9 12" id="KW-0472">Membrane</keyword>
<evidence type="ECO:0000256" key="3">
    <source>
        <dbReference type="ARBA" id="ARBA00022538"/>
    </source>
</evidence>
<evidence type="ECO:0000256" key="8">
    <source>
        <dbReference type="ARBA" id="ARBA00023065"/>
    </source>
</evidence>
<evidence type="ECO:0000256" key="7">
    <source>
        <dbReference type="ARBA" id="ARBA00022989"/>
    </source>
</evidence>